<keyword evidence="7" id="KW-0496">Mitochondrion</keyword>
<keyword evidence="3 10" id="KW-0240">DNA-directed RNA polymerase</keyword>
<dbReference type="GO" id="GO:0006390">
    <property type="term" value="P:mitochondrial transcription"/>
    <property type="evidence" value="ECO:0007669"/>
    <property type="project" value="TreeGrafter"/>
</dbReference>
<evidence type="ECO:0000256" key="3">
    <source>
        <dbReference type="ARBA" id="ARBA00022478"/>
    </source>
</evidence>
<dbReference type="PANTHER" id="PTHR10102:SF0">
    <property type="entry name" value="DNA-DIRECTED RNA POLYMERASE, MITOCHONDRIAL"/>
    <property type="match status" value="1"/>
</dbReference>
<dbReference type="InterPro" id="IPR024075">
    <property type="entry name" value="DNA-dir_RNA_pol_helix_hairp_sf"/>
</dbReference>
<dbReference type="InterPro" id="IPR037159">
    <property type="entry name" value="RNA_POL_N_sf"/>
</dbReference>
<feature type="region of interest" description="Disordered" evidence="11">
    <location>
        <begin position="85"/>
        <end position="113"/>
    </location>
</feature>
<comment type="similarity">
    <text evidence="2 10">Belongs to the phage and mitochondrial RNA polymerase family.</text>
</comment>
<gene>
    <name evidence="13" type="ORF">SAPINGB_P002931</name>
</gene>
<feature type="compositionally biased region" description="Low complexity" evidence="11">
    <location>
        <begin position="93"/>
        <end position="108"/>
    </location>
</feature>
<sequence>MKSIYKLSGINRNPAVTVALRSSSASTFTCSIHRRAFTSSAAALSAVKIQSPSRGFKTDSTTNQALSGSTTSFASSLHSDPLFSTSFDRSKQSSSSPSSTSPPSSTTSYMPGLNTTSWSSPHDSINRHQFLKDYSHLWTLLEACLESGNFERAEHVLISFSEHSDSKDLTMAVNNYLLRLSELNSKDSNVSQTWLRNISRKIPKFSPDTITRAIILKNKCLHYDYEESKIASYIRQYSTDILKHVDVLGIDMIAKIVKVCDIPLSDIDPQFRSLVQAVLEIPKESNVDASVDTTSDATSAPNATTEPTKQASEAKADKDLTTQREQQEAINTKLASFDIDSIKSLSKPGVENLNAVDSFGLKAIQHTLSGFASNSEQFNGVLDKIIPFASEKNVNNTNYIDFYKMVQQMESPESKATLEEKEKFYEAFESYNIARQKTIERRGLEGANLKWKHSHEQMRQAGALALKPLEALLWEWNLAMQPLLEQEFARIKEVVKYTTTRKAKDAHKKAVAAAAASASSATSKKTAEDDLLEFVEGENEDIDLSISDRFEYGPYLLLVNSQKLGILTILEILKLVSTGGIQEGMRTARAVLSVGKAVEMEYKIAKASKREKDIFGGLSPESLSDQSSVSALHDKIKESNLSNQVSWPSSIRAKVGSLLISLLIHVAKVPVTGKDPVTGDVVTGKAPAFFHSYQYQGGNRVGVLKVHNFLSKYISGDTPSNFLQPQLLPMLVKPRPWKSWRSGGYIYSTSSIMRVKDAPEQIAYLRAASDNGDLEQVYEGLNVLGDTAWTINTPIFKVVSKVWNTGKEFLEIPNEPGPLQAPQAPPRDADPQVRRSWLRECRKIHNEHTAKYSQRCDTNYKLEIARAYLGERFYLPHNMDFRGRAYPLSPHLNHLGNDLSRSLLMFWEGRRLGESGLRWLKIHTANVFGYDKFSFEEREQFIDEHMGDVFDSAEHPLDGEGWWQQGTDPWQTLAACMELTNAMSLSNPEDYISHLPVHQDGTCNGLQHYAALGGDIEGARQVNLVPSERPQDVYSKVLEIVQRYVNADAEEGHPLAELLKDKLARKVVKQTVMTTVYGVTFIGARAQIASQLKDKEGIDETQVYECSVYLTRKVFLAVRSLFEGAHLIQDWLGDSAAKIAKSVRLDIDTPSRRNGNRPDFMSSVIWTTPLGLPIVQPYREQKRLQVATRLQSVQLVDPYALRGVNARKQKTAFPPNYVHSLDASHMLLSAAECGRQNLQFASVHDSYWTHAADIDKMNVILRNAFINLHEVDLIAQLKNEFDQRYGGMLEYAEIPRHSVIAQRIIKARQDLAAIYRAREEEEEQQSWTDAPKRGRKKKAKKSASSTNLTVAEEIAIERERIDLLSSPEPEDVARGQSMVTPLSIVESLEPEELDALIKEANSTKKQRSVKSKTSSFIKSTEHSGSGYDKQASAAAAAEEDIDLLDDVEEDIIDEVMGDEESGATTKKTPKLDSLASAKSSTSVGVFIRLKVDAVPPKGTFDVKELRKSKYFFS</sequence>
<evidence type="ECO:0000256" key="7">
    <source>
        <dbReference type="ARBA" id="ARBA00023128"/>
    </source>
</evidence>
<evidence type="ECO:0000259" key="12">
    <source>
        <dbReference type="SMART" id="SM01311"/>
    </source>
</evidence>
<dbReference type="PANTHER" id="PTHR10102">
    <property type="entry name" value="DNA-DIRECTED RNA POLYMERASE, MITOCHONDRIAL"/>
    <property type="match status" value="1"/>
</dbReference>
<dbReference type="GO" id="GO:0003899">
    <property type="term" value="F:DNA-directed RNA polymerase activity"/>
    <property type="evidence" value="ECO:0007669"/>
    <property type="project" value="UniProtKB-EC"/>
</dbReference>
<dbReference type="Gene3D" id="1.10.287.280">
    <property type="match status" value="1"/>
</dbReference>
<dbReference type="EMBL" id="CABVLU010000002">
    <property type="protein sequence ID" value="VVT50941.1"/>
    <property type="molecule type" value="Genomic_DNA"/>
</dbReference>
<dbReference type="SMART" id="SM01311">
    <property type="entry name" value="RPOL_N"/>
    <property type="match status" value="1"/>
</dbReference>
<dbReference type="GO" id="GO:0001018">
    <property type="term" value="F:mitochondrial promoter sequence-specific DNA binding"/>
    <property type="evidence" value="ECO:0007669"/>
    <property type="project" value="TreeGrafter"/>
</dbReference>
<evidence type="ECO:0000313" key="13">
    <source>
        <dbReference type="EMBL" id="VVT50941.1"/>
    </source>
</evidence>
<dbReference type="Pfam" id="PF00940">
    <property type="entry name" value="RNA_pol"/>
    <property type="match status" value="1"/>
</dbReference>
<protein>
    <recommendedName>
        <fullName evidence="10">DNA-directed RNA polymerase</fullName>
        <ecNumber evidence="10">2.7.7.6</ecNumber>
    </recommendedName>
</protein>
<dbReference type="FunFam" id="1.10.150.20:FF:000041">
    <property type="entry name" value="DNA-directed RNA polymerase"/>
    <property type="match status" value="1"/>
</dbReference>
<proteinExistence type="inferred from homology"/>
<evidence type="ECO:0000256" key="1">
    <source>
        <dbReference type="ARBA" id="ARBA00004173"/>
    </source>
</evidence>
<dbReference type="GeneID" id="43581749"/>
<feature type="region of interest" description="Disordered" evidence="11">
    <location>
        <begin position="1402"/>
        <end position="1428"/>
    </location>
</feature>
<dbReference type="OrthoDB" id="276422at2759"/>
<dbReference type="EC" id="2.7.7.6" evidence="10"/>
<feature type="region of interest" description="Disordered" evidence="11">
    <location>
        <begin position="1320"/>
        <end position="1344"/>
    </location>
</feature>
<dbReference type="InterPro" id="IPR029262">
    <property type="entry name" value="RPOL_N"/>
</dbReference>
<keyword evidence="4 10" id="KW-0808">Transferase</keyword>
<dbReference type="InterPro" id="IPR022357">
    <property type="entry name" value="MIP_CS"/>
</dbReference>
<feature type="domain" description="DNA-directed RNA polymerase N-terminal" evidence="12">
    <location>
        <begin position="434"/>
        <end position="786"/>
    </location>
</feature>
<dbReference type="InterPro" id="IPR043502">
    <property type="entry name" value="DNA/RNA_pol_sf"/>
</dbReference>
<dbReference type="PROSITE" id="PS00489">
    <property type="entry name" value="RNA_POL_PHAGE_2"/>
    <property type="match status" value="1"/>
</dbReference>
<evidence type="ECO:0000256" key="6">
    <source>
        <dbReference type="ARBA" id="ARBA00022946"/>
    </source>
</evidence>
<comment type="subcellular location">
    <subcellularLocation>
        <location evidence="1">Mitochondrion</location>
    </subcellularLocation>
</comment>
<dbReference type="Gene3D" id="1.10.150.20">
    <property type="entry name" value="5' to 3' exonuclease, C-terminal subdomain"/>
    <property type="match status" value="1"/>
</dbReference>
<evidence type="ECO:0000256" key="4">
    <source>
        <dbReference type="ARBA" id="ARBA00022679"/>
    </source>
</evidence>
<reference evidence="13 14" key="1">
    <citation type="submission" date="2019-09" db="EMBL/GenBank/DDBJ databases">
        <authorList>
            <person name="Brejova B."/>
        </authorList>
    </citation>
    <scope>NUCLEOTIDE SEQUENCE [LARGE SCALE GENOMIC DNA]</scope>
</reference>
<dbReference type="RefSeq" id="XP_031853540.1">
    <property type="nucleotide sequence ID" value="XM_031997649.1"/>
</dbReference>
<dbReference type="FunFam" id="1.10.287.280:FF:000001">
    <property type="entry name" value="DNA-directed RNA polymerase"/>
    <property type="match status" value="1"/>
</dbReference>
<dbReference type="Pfam" id="PF14700">
    <property type="entry name" value="RPOL_N"/>
    <property type="match status" value="1"/>
</dbReference>
<feature type="region of interest" description="Disordered" evidence="11">
    <location>
        <begin position="289"/>
        <end position="327"/>
    </location>
</feature>
<dbReference type="SUPFAM" id="SSF56672">
    <property type="entry name" value="DNA/RNA polymerases"/>
    <property type="match status" value="1"/>
</dbReference>
<dbReference type="InterPro" id="IPR002092">
    <property type="entry name" value="DNA-dir_Rpol_phage-type"/>
</dbReference>
<dbReference type="InterPro" id="IPR046950">
    <property type="entry name" value="DNA-dir_Rpol_C_phage-type"/>
</dbReference>
<name>A0A5E8BIB8_9ASCO</name>
<keyword evidence="14" id="KW-1185">Reference proteome</keyword>
<dbReference type="Proteomes" id="UP000398389">
    <property type="component" value="Unassembled WGS sequence"/>
</dbReference>
<comment type="function">
    <text evidence="10">DNA-dependent RNA polymerase catalyzes the transcription of DNA into RNA using the four ribonucleoside triphosphates as substrates.</text>
</comment>
<organism evidence="13 14">
    <name type="scientific">Magnusiomyces paraingens</name>
    <dbReference type="NCBI Taxonomy" id="2606893"/>
    <lineage>
        <taxon>Eukaryota</taxon>
        <taxon>Fungi</taxon>
        <taxon>Dikarya</taxon>
        <taxon>Ascomycota</taxon>
        <taxon>Saccharomycotina</taxon>
        <taxon>Dipodascomycetes</taxon>
        <taxon>Dipodascales</taxon>
        <taxon>Dipodascaceae</taxon>
        <taxon>Magnusiomyces</taxon>
    </lineage>
</organism>
<keyword evidence="8 10" id="KW-0804">Transcription</keyword>
<keyword evidence="5 10" id="KW-0548">Nucleotidyltransferase</keyword>
<dbReference type="PROSITE" id="PS00221">
    <property type="entry name" value="MIP"/>
    <property type="match status" value="1"/>
</dbReference>
<evidence type="ECO:0000256" key="2">
    <source>
        <dbReference type="ARBA" id="ARBA00009493"/>
    </source>
</evidence>
<evidence type="ECO:0000256" key="10">
    <source>
        <dbReference type="RuleBase" id="RU003805"/>
    </source>
</evidence>
<feature type="compositionally biased region" description="Polar residues" evidence="11">
    <location>
        <begin position="289"/>
        <end position="311"/>
    </location>
</feature>
<keyword evidence="6" id="KW-0809">Transit peptide</keyword>
<dbReference type="Gene3D" id="1.10.287.260">
    <property type="match status" value="1"/>
</dbReference>
<evidence type="ECO:0000313" key="14">
    <source>
        <dbReference type="Proteomes" id="UP000398389"/>
    </source>
</evidence>
<accession>A0A5E8BIB8</accession>
<dbReference type="GO" id="GO:0034245">
    <property type="term" value="C:mitochondrial DNA-directed RNA polymerase complex"/>
    <property type="evidence" value="ECO:0007669"/>
    <property type="project" value="TreeGrafter"/>
</dbReference>
<evidence type="ECO:0000256" key="9">
    <source>
        <dbReference type="ARBA" id="ARBA00048552"/>
    </source>
</evidence>
<feature type="compositionally biased region" description="Basic and acidic residues" evidence="11">
    <location>
        <begin position="312"/>
        <end position="327"/>
    </location>
</feature>
<comment type="catalytic activity">
    <reaction evidence="9 10">
        <text>RNA(n) + a ribonucleoside 5'-triphosphate = RNA(n+1) + diphosphate</text>
        <dbReference type="Rhea" id="RHEA:21248"/>
        <dbReference type="Rhea" id="RHEA-COMP:14527"/>
        <dbReference type="Rhea" id="RHEA-COMP:17342"/>
        <dbReference type="ChEBI" id="CHEBI:33019"/>
        <dbReference type="ChEBI" id="CHEBI:61557"/>
        <dbReference type="ChEBI" id="CHEBI:140395"/>
        <dbReference type="EC" id="2.7.7.6"/>
    </reaction>
</comment>
<evidence type="ECO:0000256" key="8">
    <source>
        <dbReference type="ARBA" id="ARBA00023163"/>
    </source>
</evidence>
<evidence type="ECO:0000256" key="11">
    <source>
        <dbReference type="SAM" id="MobiDB-lite"/>
    </source>
</evidence>
<evidence type="ECO:0000256" key="5">
    <source>
        <dbReference type="ARBA" id="ARBA00022695"/>
    </source>
</evidence>
<dbReference type="PROSITE" id="PS00900">
    <property type="entry name" value="RNA_POL_PHAGE_1"/>
    <property type="match status" value="1"/>
</dbReference>
<dbReference type="Gene3D" id="1.10.1320.10">
    <property type="entry name" value="DNA-directed RNA polymerase, N-terminal domain"/>
    <property type="match status" value="1"/>
</dbReference>